<dbReference type="AlphaFoldDB" id="A0A0K2SGR1"/>
<dbReference type="PATRIC" id="fig|1555112.3.peg.372"/>
<protein>
    <submittedName>
        <fullName evidence="1">Thiol-disulfide oxidoreductase</fullName>
    </submittedName>
</protein>
<gene>
    <name evidence="1" type="ORF">LIP_0355</name>
</gene>
<accession>A0A0K2SGR1</accession>
<keyword evidence="2" id="KW-1185">Reference proteome</keyword>
<evidence type="ECO:0000313" key="1">
    <source>
        <dbReference type="EMBL" id="BAS26212.1"/>
    </source>
</evidence>
<dbReference type="EMBL" id="AP014924">
    <property type="protein sequence ID" value="BAS26212.1"/>
    <property type="molecule type" value="Genomic_DNA"/>
</dbReference>
<dbReference type="STRING" id="1555112.LIP_0355"/>
<dbReference type="OrthoDB" id="5240640at2"/>
<reference evidence="2" key="1">
    <citation type="submission" date="2015-07" db="EMBL/GenBank/DDBJ databases">
        <title>Complete genome sequence and phylogenetic analysis of Limnochorda pilosa.</title>
        <authorList>
            <person name="Watanabe M."/>
            <person name="Kojima H."/>
            <person name="Fukui M."/>
        </authorList>
    </citation>
    <scope>NUCLEOTIDE SEQUENCE [LARGE SCALE GENOMIC DNA]</scope>
    <source>
        <strain evidence="2">HC45</strain>
    </source>
</reference>
<organism evidence="1 2">
    <name type="scientific">Limnochorda pilosa</name>
    <dbReference type="NCBI Taxonomy" id="1555112"/>
    <lineage>
        <taxon>Bacteria</taxon>
        <taxon>Bacillati</taxon>
        <taxon>Bacillota</taxon>
        <taxon>Limnochordia</taxon>
        <taxon>Limnochordales</taxon>
        <taxon>Limnochordaceae</taxon>
        <taxon>Limnochorda</taxon>
    </lineage>
</organism>
<dbReference type="KEGG" id="lpil:LIP_0355"/>
<name>A0A0K2SGR1_LIMPI</name>
<sequence>MAFVMVPHPVGMITEDEVVEKADAAFPEILKTATCWRPSRTEIPDLGKPPYPADVFEFRGTYAQVNELFLNQGWSLGLPIVPPTVDRVQEMLTGTSHAASEVVWDGVPPRMGTLTVELVAALGVMAGCTPEHMPLLLAVVEALASPEYNWRAQTTTTHPVAPLVLVNGPIRHEVGVASGAGAAGGGHLTNVCVGYFINLLGDVVGGSKAPDPDKTDQGWAGNIVATVVGENEEANPWQPYHVEMGFMAADSVVTVAGGSPPGNNSDHSSTHARDLVENLAVTVAGQRAGLGCLRDVDGFLLLTPEHAATIAHDGWGKDDIRRGLWEYARYPYRLYPGKPGGKSAPPFTCDPPQEWGAVSDETPVPPMDAPESIHIAVVGGPGKHSQYWDGQFAPPVSVLVDKWR</sequence>
<dbReference type="Proteomes" id="UP000065807">
    <property type="component" value="Chromosome"/>
</dbReference>
<proteinExistence type="predicted"/>
<reference evidence="2" key="2">
    <citation type="journal article" date="2016" name="Int. J. Syst. Evol. Microbiol.">
        <title>Complete genome sequence and cell structure of Limnochorda pilosa, a Gram-negative spore-former within the phylum Firmicutes.</title>
        <authorList>
            <person name="Watanabe M."/>
            <person name="Kojima H."/>
            <person name="Fukui M."/>
        </authorList>
    </citation>
    <scope>NUCLEOTIDE SEQUENCE [LARGE SCALE GENOMIC DNA]</scope>
    <source>
        <strain evidence="2">HC45</strain>
    </source>
</reference>
<evidence type="ECO:0000313" key="2">
    <source>
        <dbReference type="Proteomes" id="UP000065807"/>
    </source>
</evidence>